<comment type="caution">
    <text evidence="2">The sequence shown here is derived from an EMBL/GenBank/DDBJ whole genome shotgun (WGS) entry which is preliminary data.</text>
</comment>
<dbReference type="InterPro" id="IPR006016">
    <property type="entry name" value="UspA"/>
</dbReference>
<keyword evidence="3" id="KW-1185">Reference proteome</keyword>
<evidence type="ECO:0000313" key="3">
    <source>
        <dbReference type="Proteomes" id="UP000600449"/>
    </source>
</evidence>
<dbReference type="Proteomes" id="UP000600449">
    <property type="component" value="Unassembled WGS sequence"/>
</dbReference>
<dbReference type="SUPFAM" id="SSF52402">
    <property type="entry name" value="Adenine nucleotide alpha hydrolases-like"/>
    <property type="match status" value="1"/>
</dbReference>
<gene>
    <name evidence="2" type="ORF">GCM10011322_12500</name>
</gene>
<evidence type="ECO:0000259" key="1">
    <source>
        <dbReference type="Pfam" id="PF00582"/>
    </source>
</evidence>
<dbReference type="Gene3D" id="3.40.50.620">
    <property type="entry name" value="HUPs"/>
    <property type="match status" value="1"/>
</dbReference>
<dbReference type="EMBL" id="BMMF01000003">
    <property type="protein sequence ID" value="GGK27452.1"/>
    <property type="molecule type" value="Genomic_DNA"/>
</dbReference>
<evidence type="ECO:0000313" key="2">
    <source>
        <dbReference type="EMBL" id="GGK27452.1"/>
    </source>
</evidence>
<sequence length="144" mass="15070">MYRKILTPVDLAHRDRLSRAVDTAVDLAGHWGIPLVLVGVTEAAPSAVAHNPQEYRQKLEAYAGEISGARGVAVEAKAYTAHDPATQIDDTILKAVEETGADLVVMASHVPGLASHVPGLGDALVPSHGGRLASHAAVSVFLVR</sequence>
<organism evidence="2 3">
    <name type="scientific">Salinarimonas ramus</name>
    <dbReference type="NCBI Taxonomy" id="690164"/>
    <lineage>
        <taxon>Bacteria</taxon>
        <taxon>Pseudomonadati</taxon>
        <taxon>Pseudomonadota</taxon>
        <taxon>Alphaproteobacteria</taxon>
        <taxon>Hyphomicrobiales</taxon>
        <taxon>Salinarimonadaceae</taxon>
        <taxon>Salinarimonas</taxon>
    </lineage>
</organism>
<accession>A0A917Q5Y2</accession>
<dbReference type="Pfam" id="PF00582">
    <property type="entry name" value="Usp"/>
    <property type="match status" value="1"/>
</dbReference>
<name>A0A917Q5Y2_9HYPH</name>
<dbReference type="InterPro" id="IPR014729">
    <property type="entry name" value="Rossmann-like_a/b/a_fold"/>
</dbReference>
<dbReference type="CDD" id="cd00293">
    <property type="entry name" value="USP-like"/>
    <property type="match status" value="1"/>
</dbReference>
<feature type="domain" description="UspA" evidence="1">
    <location>
        <begin position="1"/>
        <end position="144"/>
    </location>
</feature>
<protein>
    <recommendedName>
        <fullName evidence="1">UspA domain-containing protein</fullName>
    </recommendedName>
</protein>
<dbReference type="RefSeq" id="WP_188910740.1">
    <property type="nucleotide sequence ID" value="NZ_BMMF01000003.1"/>
</dbReference>
<dbReference type="AlphaFoldDB" id="A0A917Q5Y2"/>
<reference evidence="2 3" key="1">
    <citation type="journal article" date="2014" name="Int. J. Syst. Evol. Microbiol.">
        <title>Complete genome sequence of Corynebacterium casei LMG S-19264T (=DSM 44701T), isolated from a smear-ripened cheese.</title>
        <authorList>
            <consortium name="US DOE Joint Genome Institute (JGI-PGF)"/>
            <person name="Walter F."/>
            <person name="Albersmeier A."/>
            <person name="Kalinowski J."/>
            <person name="Ruckert C."/>
        </authorList>
    </citation>
    <scope>NUCLEOTIDE SEQUENCE [LARGE SCALE GENOMIC DNA]</scope>
    <source>
        <strain evidence="2 3">CGMCC 1.9161</strain>
    </source>
</reference>
<proteinExistence type="predicted"/>